<feature type="transmembrane region" description="Helical" evidence="1">
    <location>
        <begin position="428"/>
        <end position="449"/>
    </location>
</feature>
<dbReference type="EMBL" id="RQFK01000009">
    <property type="protein sequence ID" value="TGK87453.1"/>
    <property type="molecule type" value="Genomic_DNA"/>
</dbReference>
<dbReference type="Gene3D" id="3.30.70.1320">
    <property type="entry name" value="Multidrug efflux transporter AcrB pore domain like"/>
    <property type="match status" value="1"/>
</dbReference>
<keyword evidence="1" id="KW-0472">Membrane</keyword>
<feature type="transmembrane region" description="Helical" evidence="1">
    <location>
        <begin position="383"/>
        <end position="407"/>
    </location>
</feature>
<dbReference type="InterPro" id="IPR001036">
    <property type="entry name" value="Acrflvin-R"/>
</dbReference>
<name>A0A4R9IH90_9LEPT</name>
<dbReference type="SUPFAM" id="SSF82866">
    <property type="entry name" value="Multidrug efflux transporter AcrB transmembrane domain"/>
    <property type="match status" value="2"/>
</dbReference>
<dbReference type="Gene3D" id="3.30.70.1430">
    <property type="entry name" value="Multidrug efflux transporter AcrB pore domain"/>
    <property type="match status" value="2"/>
</dbReference>
<feature type="transmembrane region" description="Helical" evidence="1">
    <location>
        <begin position="964"/>
        <end position="986"/>
    </location>
</feature>
<feature type="transmembrane region" description="Helical" evidence="1">
    <location>
        <begin position="331"/>
        <end position="350"/>
    </location>
</feature>
<sequence>MSVERYVDFLIQHKRLCWVISLSFLIAVFFRIPELEIWLLPKLMPVKYFVVTEFPNHSAEDTDLMVSLPISEILSSVKSVERIRSLSEHGKSVVELDLLYGASLSEFKEQLYQTIFEIKDKLPPGVGVSRLFEGEREERPFMEILIPKPLKKKLDDYDFHLKQLQFQLERIPGITEVRMVGKAKESSFISIDPKILDLFPLTIRELESQIQSGKEGGSLGKIDGYTKDSELKFSSEITSHDDLNKFPIHLEGGKSVPLGQLTKIFKSELPEEKITRINGKDTIYLSIFSDSKTNPLRLSSEVQKKLNHFNMFAANIYSDVSVELRTALRQFVMSLLWGLLFAFLFSYLLYKSWIPALLLLVAVSFSFVLFFHLILFFSISINLLSLGGISVGAGMLFDASNLTVFSIRRQILMGDTTSNAINKGIKSVLVSLFSSSLTTIVVFIPLLVFPMEWKDFLFDSGINIALLVFCSFISSLWMVPLLAVSLRNFPKDNQNILKQETFVLGWYEKTYQFGKHFNLRWFAIGFMFFFVFGLITLGSKLEIFPKQESIGIRLQTLPKNGLSFVEELTFVNDLEVKIKSFDSKISVLVFPIQRADYTQTHPKKAIPIQWELNGVEHSKELQIFLSNHLSSYYSSHWDWKWDPIGSEVTKVLPFLPDDKIVFLNKSWDLLQSFSYEWKNRATKLGLTGEFSFLPKQILLEEWTRQAIPIPELLPLEGDLKDRILYEYNPKYLGEIGEGTKRDLYLGIGMSDFRPIDEIDLGRTGFKTKLNDLISVGSLFSSEKKTSYDQFRRESGLFYMEWKGELPQLDRNEIKKSGISFLEFSAKNETYHFFYKLLLLFIISFAFIYLVLVGIYESFFVPIFYLGISIFYLLVTSSIVFILFDSFHLGHYIGLVVLLGLSIDNISLFGERWMELTKGTSTKESRETVFRWLVRPVSLNSGTTMMGFLPVLFLGFSGSEFSRSIALTMFVGIPISIFFVFYLYPVLFPKFLSRVR</sequence>
<feature type="transmembrane region" description="Helical" evidence="1">
    <location>
        <begin position="461"/>
        <end position="484"/>
    </location>
</feature>
<feature type="transmembrane region" description="Helical" evidence="1">
    <location>
        <begin position="862"/>
        <end position="883"/>
    </location>
</feature>
<comment type="caution">
    <text evidence="2">The sequence shown here is derived from an EMBL/GenBank/DDBJ whole genome shotgun (WGS) entry which is preliminary data.</text>
</comment>
<feature type="transmembrane region" description="Helical" evidence="1">
    <location>
        <begin position="832"/>
        <end position="855"/>
    </location>
</feature>
<reference evidence="2" key="1">
    <citation type="journal article" date="2019" name="PLoS Negl. Trop. Dis.">
        <title>Revisiting the worldwide diversity of Leptospira species in the environment.</title>
        <authorList>
            <person name="Vincent A.T."/>
            <person name="Schiettekatte O."/>
            <person name="Bourhy P."/>
            <person name="Veyrier F.J."/>
            <person name="Picardeau M."/>
        </authorList>
    </citation>
    <scope>NUCLEOTIDE SEQUENCE [LARGE SCALE GENOMIC DNA]</scope>
    <source>
        <strain evidence="2">201800287</strain>
    </source>
</reference>
<dbReference type="GO" id="GO:0042910">
    <property type="term" value="F:xenobiotic transmembrane transporter activity"/>
    <property type="evidence" value="ECO:0007669"/>
    <property type="project" value="TreeGrafter"/>
</dbReference>
<feature type="transmembrane region" description="Helical" evidence="1">
    <location>
        <begin position="889"/>
        <end position="910"/>
    </location>
</feature>
<feature type="transmembrane region" description="Helical" evidence="1">
    <location>
        <begin position="16"/>
        <end position="33"/>
    </location>
</feature>
<feature type="transmembrane region" description="Helical" evidence="1">
    <location>
        <begin position="931"/>
        <end position="952"/>
    </location>
</feature>
<organism evidence="2 3">
    <name type="scientific">Leptospira noumeaensis</name>
    <dbReference type="NCBI Taxonomy" id="2484964"/>
    <lineage>
        <taxon>Bacteria</taxon>
        <taxon>Pseudomonadati</taxon>
        <taxon>Spirochaetota</taxon>
        <taxon>Spirochaetia</taxon>
        <taxon>Leptospirales</taxon>
        <taxon>Leptospiraceae</taxon>
        <taxon>Leptospira</taxon>
    </lineage>
</organism>
<dbReference type="OrthoDB" id="346043at2"/>
<dbReference type="Gene3D" id="3.30.2090.10">
    <property type="entry name" value="Multidrug efflux transporter AcrB TolC docking domain, DN and DC subdomains"/>
    <property type="match status" value="1"/>
</dbReference>
<accession>A0A4R9IH90</accession>
<proteinExistence type="predicted"/>
<dbReference type="GO" id="GO:0005886">
    <property type="term" value="C:plasma membrane"/>
    <property type="evidence" value="ECO:0007669"/>
    <property type="project" value="TreeGrafter"/>
</dbReference>
<dbReference type="SUPFAM" id="SSF82693">
    <property type="entry name" value="Multidrug efflux transporter AcrB pore domain, PN1, PN2, PC1 and PC2 subdomains"/>
    <property type="match status" value="2"/>
</dbReference>
<gene>
    <name evidence="2" type="ORF">EHQ24_02680</name>
</gene>
<feature type="transmembrane region" description="Helical" evidence="1">
    <location>
        <begin position="357"/>
        <end position="377"/>
    </location>
</feature>
<dbReference type="Pfam" id="PF00873">
    <property type="entry name" value="ACR_tran"/>
    <property type="match status" value="2"/>
</dbReference>
<keyword evidence="3" id="KW-1185">Reference proteome</keyword>
<dbReference type="InterPro" id="IPR027463">
    <property type="entry name" value="AcrB_DN_DC_subdom"/>
</dbReference>
<dbReference type="Proteomes" id="UP000298009">
    <property type="component" value="Unassembled WGS sequence"/>
</dbReference>
<dbReference type="AlphaFoldDB" id="A0A4R9IH90"/>
<evidence type="ECO:0000313" key="3">
    <source>
        <dbReference type="Proteomes" id="UP000298009"/>
    </source>
</evidence>
<evidence type="ECO:0000256" key="1">
    <source>
        <dbReference type="SAM" id="Phobius"/>
    </source>
</evidence>
<dbReference type="PANTHER" id="PTHR32063:SF0">
    <property type="entry name" value="SWARMING MOTILITY PROTEIN SWRC"/>
    <property type="match status" value="1"/>
</dbReference>
<feature type="transmembrane region" description="Helical" evidence="1">
    <location>
        <begin position="519"/>
        <end position="538"/>
    </location>
</feature>
<dbReference type="RefSeq" id="WP_135600153.1">
    <property type="nucleotide sequence ID" value="NZ_RQFK01000009.1"/>
</dbReference>
<dbReference type="Gene3D" id="1.20.1640.10">
    <property type="entry name" value="Multidrug efflux transporter AcrB transmembrane domain"/>
    <property type="match status" value="3"/>
</dbReference>
<protein>
    <submittedName>
        <fullName evidence="2">Efflux RND transporter permease subunit</fullName>
    </submittedName>
</protein>
<dbReference type="PRINTS" id="PR00702">
    <property type="entry name" value="ACRIFLAVINRP"/>
</dbReference>
<evidence type="ECO:0000313" key="2">
    <source>
        <dbReference type="EMBL" id="TGK87453.1"/>
    </source>
</evidence>
<dbReference type="PANTHER" id="PTHR32063">
    <property type="match status" value="1"/>
</dbReference>
<keyword evidence="1" id="KW-0812">Transmembrane</keyword>
<keyword evidence="1" id="KW-1133">Transmembrane helix</keyword>